<reference evidence="4" key="1">
    <citation type="submission" date="2022-07" db="EMBL/GenBank/DDBJ databases">
        <title>Taxonomy of Aspergillus series Nigri: significant species reduction supported by multi-species coalescent approaches.</title>
        <authorList>
            <person name="Bian C."/>
            <person name="Kusuya Y."/>
            <person name="Sklenar F."/>
            <person name="D'hooge E."/>
            <person name="Yaguchi T."/>
            <person name="Takahashi H."/>
            <person name="Hubka V."/>
        </authorList>
    </citation>
    <scope>NUCLEOTIDE SEQUENCE</scope>
    <source>
        <strain evidence="4">IFM 56815</strain>
    </source>
</reference>
<keyword evidence="1" id="KW-0479">Metal-binding</keyword>
<evidence type="ECO:0000313" key="4">
    <source>
        <dbReference type="EMBL" id="GLA84532.1"/>
    </source>
</evidence>
<feature type="compositionally biased region" description="Low complexity" evidence="2">
    <location>
        <begin position="104"/>
        <end position="116"/>
    </location>
</feature>
<sequence length="509" mass="56420">MTHHLSDILGIYPESQSCVGWAPSQGRHCRNPTNARNRRHAVSLLDQGTRLLKAGRSIDHILEELAPLVLCLRYHQNQAAGLTNTWVSRVDEYIAKHRSPPRSSPSRSMPRRSPSPRMRDETRIIENRLAELERKMQDAIRKAERAEREKERAKRDAERTRRDTEDMVRRSAAMGYARGQEEARRRASPSPTFETETTTVERNEAYGFQRNSESSGLLSSRRQDARGGSVETTLQVNTSTSTNLQLRRSTIVSTTRVQRTSDGPATPAQAERRAATPSSVSRVVEIGDTSDALATPSPAQRSNNNVTSVSDTTSSSTRRAISLPSAETEFANTTTTPNSEERPSSTTTQEPESTSSTVTSETSTPNPQLPSPPPSNTEEPRSTPTDTPESTTTQDTTTQPTPTSTSTSTSTPQHLPTPPSTPPPPIIPPTISEHSITRHPIEGDCCICLCPLQRYPTQYSHNPEDDTSIVWCQKQCGNNFHHECMDRWIASALDGDRQTSCPMCRGKWQ</sequence>
<feature type="domain" description="RING-type" evidence="3">
    <location>
        <begin position="445"/>
        <end position="505"/>
    </location>
</feature>
<dbReference type="InterPro" id="IPR001841">
    <property type="entry name" value="Znf_RING"/>
</dbReference>
<feature type="compositionally biased region" description="Polar residues" evidence="2">
    <location>
        <begin position="230"/>
        <end position="263"/>
    </location>
</feature>
<gene>
    <name evidence="4" type="ORF">AtubIFM56815_008747</name>
</gene>
<proteinExistence type="predicted"/>
<dbReference type="Proteomes" id="UP001144157">
    <property type="component" value="Unassembled WGS sequence"/>
</dbReference>
<dbReference type="PROSITE" id="PS50089">
    <property type="entry name" value="ZF_RING_2"/>
    <property type="match status" value="1"/>
</dbReference>
<evidence type="ECO:0000313" key="5">
    <source>
        <dbReference type="Proteomes" id="UP001144157"/>
    </source>
</evidence>
<feature type="region of interest" description="Disordered" evidence="2">
    <location>
        <begin position="140"/>
        <end position="432"/>
    </location>
</feature>
<name>A0A9W6AP56_ASPTU</name>
<feature type="compositionally biased region" description="Pro residues" evidence="2">
    <location>
        <begin position="415"/>
        <end position="428"/>
    </location>
</feature>
<evidence type="ECO:0000256" key="1">
    <source>
        <dbReference type="PROSITE-ProRule" id="PRU00175"/>
    </source>
</evidence>
<dbReference type="GO" id="GO:0061630">
    <property type="term" value="F:ubiquitin protein ligase activity"/>
    <property type="evidence" value="ECO:0007669"/>
    <property type="project" value="InterPro"/>
</dbReference>
<comment type="caution">
    <text evidence="4">The sequence shown here is derived from an EMBL/GenBank/DDBJ whole genome shotgun (WGS) entry which is preliminary data.</text>
</comment>
<dbReference type="EMBL" id="BRPE01000005">
    <property type="protein sequence ID" value="GLA84532.1"/>
    <property type="molecule type" value="Genomic_DNA"/>
</dbReference>
<keyword evidence="1" id="KW-0863">Zinc-finger</keyword>
<dbReference type="PANTHER" id="PTHR21540:SF0">
    <property type="entry name" value="PHD FAMILY PROTEIN"/>
    <property type="match status" value="1"/>
</dbReference>
<organism evidence="4 5">
    <name type="scientific">Aspergillus tubingensis</name>
    <dbReference type="NCBI Taxonomy" id="5068"/>
    <lineage>
        <taxon>Eukaryota</taxon>
        <taxon>Fungi</taxon>
        <taxon>Dikarya</taxon>
        <taxon>Ascomycota</taxon>
        <taxon>Pezizomycotina</taxon>
        <taxon>Eurotiomycetes</taxon>
        <taxon>Eurotiomycetidae</taxon>
        <taxon>Eurotiales</taxon>
        <taxon>Aspergillaceae</taxon>
        <taxon>Aspergillus</taxon>
        <taxon>Aspergillus subgen. Circumdati</taxon>
    </lineage>
</organism>
<dbReference type="InterPro" id="IPR013083">
    <property type="entry name" value="Znf_RING/FYVE/PHD"/>
</dbReference>
<dbReference type="AlphaFoldDB" id="A0A9W6AP56"/>
<dbReference type="GO" id="GO:0008270">
    <property type="term" value="F:zinc ion binding"/>
    <property type="evidence" value="ECO:0007669"/>
    <property type="project" value="UniProtKB-KW"/>
</dbReference>
<evidence type="ECO:0000259" key="3">
    <source>
        <dbReference type="PROSITE" id="PS50089"/>
    </source>
</evidence>
<feature type="compositionally biased region" description="Low complexity" evidence="2">
    <location>
        <begin position="301"/>
        <end position="319"/>
    </location>
</feature>
<feature type="compositionally biased region" description="Low complexity" evidence="2">
    <location>
        <begin position="344"/>
        <end position="366"/>
    </location>
</feature>
<keyword evidence="1" id="KW-0862">Zinc</keyword>
<dbReference type="PANTHER" id="PTHR21540">
    <property type="entry name" value="RING FINGER AND SWIM DOMAIN-CONTAINING PROTEIN 2"/>
    <property type="match status" value="1"/>
</dbReference>
<dbReference type="SUPFAM" id="SSF57850">
    <property type="entry name" value="RING/U-box"/>
    <property type="match status" value="1"/>
</dbReference>
<accession>A0A9W6AP56</accession>
<feature type="compositionally biased region" description="Polar residues" evidence="2">
    <location>
        <begin position="209"/>
        <end position="220"/>
    </location>
</feature>
<feature type="compositionally biased region" description="Basic and acidic residues" evidence="2">
    <location>
        <begin position="140"/>
        <end position="169"/>
    </location>
</feature>
<dbReference type="Gene3D" id="3.30.40.10">
    <property type="entry name" value="Zinc/RING finger domain, C3HC4 (zinc finger)"/>
    <property type="match status" value="1"/>
</dbReference>
<protein>
    <submittedName>
        <fullName evidence="4">Mucin 5B, oligomeric mucus gel-forming</fullName>
    </submittedName>
</protein>
<evidence type="ECO:0000256" key="2">
    <source>
        <dbReference type="SAM" id="MobiDB-lite"/>
    </source>
</evidence>
<dbReference type="InterPro" id="IPR039903">
    <property type="entry name" value="Zswim2"/>
</dbReference>
<feature type="region of interest" description="Disordered" evidence="2">
    <location>
        <begin position="97"/>
        <end position="123"/>
    </location>
</feature>
<feature type="compositionally biased region" description="Low complexity" evidence="2">
    <location>
        <begin position="382"/>
        <end position="414"/>
    </location>
</feature>